<feature type="transmembrane region" description="Helical" evidence="1">
    <location>
        <begin position="738"/>
        <end position="761"/>
    </location>
</feature>
<organism evidence="3 4">
    <name type="scientific">Butyricimonas virosa</name>
    <dbReference type="NCBI Taxonomy" id="544645"/>
    <lineage>
        <taxon>Bacteria</taxon>
        <taxon>Pseudomonadati</taxon>
        <taxon>Bacteroidota</taxon>
        <taxon>Bacteroidia</taxon>
        <taxon>Bacteroidales</taxon>
        <taxon>Odoribacteraceae</taxon>
        <taxon>Butyricimonas</taxon>
    </lineage>
</organism>
<dbReference type="Proteomes" id="UP000654720">
    <property type="component" value="Chromosome"/>
</dbReference>
<feature type="transmembrane region" description="Helical" evidence="1">
    <location>
        <begin position="113"/>
        <end position="134"/>
    </location>
</feature>
<feature type="transmembrane region" description="Helical" evidence="1">
    <location>
        <begin position="228"/>
        <end position="246"/>
    </location>
</feature>
<keyword evidence="1" id="KW-0812">Transmembrane</keyword>
<evidence type="ECO:0000313" key="3">
    <source>
        <dbReference type="EMBL" id="QRO49514.1"/>
    </source>
</evidence>
<dbReference type="InterPro" id="IPR019196">
    <property type="entry name" value="ABC_transp_unknown"/>
</dbReference>
<dbReference type="Pfam" id="PF12679">
    <property type="entry name" value="ABC2_membrane_2"/>
    <property type="match status" value="1"/>
</dbReference>
<dbReference type="GeneID" id="93097794"/>
<keyword evidence="1" id="KW-0472">Membrane</keyword>
<dbReference type="SUPFAM" id="SSF52317">
    <property type="entry name" value="Class I glutamine amidotransferase-like"/>
    <property type="match status" value="1"/>
</dbReference>
<proteinExistence type="predicted"/>
<dbReference type="InterPro" id="IPR029062">
    <property type="entry name" value="Class_I_gatase-like"/>
</dbReference>
<gene>
    <name evidence="3" type="ORF">I6J59_16635</name>
</gene>
<dbReference type="PANTHER" id="PTHR43471:SF12">
    <property type="entry name" value="HYPOTHETICAL MEMBRANE PROTEIN, CONSERVED"/>
    <property type="match status" value="1"/>
</dbReference>
<evidence type="ECO:0000256" key="1">
    <source>
        <dbReference type="SAM" id="Phobius"/>
    </source>
</evidence>
<feature type="transmembrane region" description="Helical" evidence="1">
    <location>
        <begin position="146"/>
        <end position="167"/>
    </location>
</feature>
<accession>A0ABX7H7G3</accession>
<feature type="domain" description="ABC-type uncharacterised transport system" evidence="2">
    <location>
        <begin position="451"/>
        <end position="542"/>
    </location>
</feature>
<evidence type="ECO:0000313" key="4">
    <source>
        <dbReference type="Proteomes" id="UP000654720"/>
    </source>
</evidence>
<name>A0ABX7H7G3_9BACT</name>
<dbReference type="EMBL" id="CP069450">
    <property type="protein sequence ID" value="QRO49514.1"/>
    <property type="molecule type" value="Genomic_DNA"/>
</dbReference>
<dbReference type="PANTHER" id="PTHR43471">
    <property type="entry name" value="ABC TRANSPORTER PERMEASE"/>
    <property type="match status" value="1"/>
</dbReference>
<feature type="transmembrane region" description="Helical" evidence="1">
    <location>
        <begin position="258"/>
        <end position="276"/>
    </location>
</feature>
<feature type="transmembrane region" description="Helical" evidence="1">
    <location>
        <begin position="174"/>
        <end position="193"/>
    </location>
</feature>
<feature type="transmembrane region" description="Helical" evidence="1">
    <location>
        <begin position="12"/>
        <end position="36"/>
    </location>
</feature>
<dbReference type="Pfam" id="PF09822">
    <property type="entry name" value="ABC_transp_aux"/>
    <property type="match status" value="1"/>
</dbReference>
<protein>
    <submittedName>
        <fullName evidence="3">Gldg family protein</fullName>
    </submittedName>
</protein>
<keyword evidence="1" id="KW-1133">Transmembrane helix</keyword>
<keyword evidence="4" id="KW-1185">Reference proteome</keyword>
<evidence type="ECO:0000259" key="2">
    <source>
        <dbReference type="Pfam" id="PF09822"/>
    </source>
</evidence>
<reference evidence="3 4" key="1">
    <citation type="submission" date="2021-02" db="EMBL/GenBank/DDBJ databases">
        <title>FDA dAtabase for Regulatory Grade micrObial Sequences (FDA-ARGOS): Supporting development and validation of Infectious Disease Dx tests.</title>
        <authorList>
            <person name="Carlson P."/>
            <person name="Fischbach M."/>
            <person name="Hastie J."/>
            <person name="Bilen M."/>
            <person name="Cheng A."/>
            <person name="Tallon L."/>
            <person name="Sadzewicz L."/>
            <person name="Zhao X."/>
            <person name="Boylan J."/>
            <person name="Ott S."/>
            <person name="Bowen H."/>
            <person name="Vavikolanu K."/>
            <person name="Mehta A."/>
            <person name="Aluvathingal J."/>
            <person name="Nadendla S."/>
            <person name="Yan Y."/>
            <person name="Sichtig H."/>
        </authorList>
    </citation>
    <scope>NUCLEOTIDE SEQUENCE [LARGE SCALE GENOMIC DNA]</scope>
    <source>
        <strain evidence="3 4">FDAARGOS_1229</strain>
    </source>
</reference>
<sequence>MRTIMRIMKTELRVLFFSPIAWMVLIVFAFQAGLAYCGGLSDELRSLAMGYKPFNTTVNLIGGYSGVYTEMLNNLYLYIPLLTMGLMSRELSSGSIKLLYSSPVSNLQIVLGKYLSVVVYGLILVVMLLIPMIFTVFSVKDADIPFMFTALLGVFLTVCAYAAIGLFMSTITKYQVVAAIGTLAVLAVLNFIGKVGQDIDFVRDLTYWLSISGRSKVFLEGMICSKDIFYFVLVIFMFLTFTFIKLQGERLKRSALRSSISYVMVLVIVLVVGYFSSRPMMIAYYDATATKRNTLTENSQRVMEKMDGGLTLTTYVNLLDETWYNGSPEGKNYDMEKFDKYVRFKPDMKINYVYYYGPGTHAHYDKIYEGLSLKERMVKVCEGYDYNPDMFISAEEVSKMDDLSRENGRFVRVFKRDNGKKAYLRIYQDNFIHPFESEITAALKTLVDKSPMVAFVTGHGERGYNDYSEKGYAAFAQNPSFRNSLINQGFQVEEVTLDQPVPENVDVLVLSDLKSSLSPEEFANYNAFVERGGNLIILGEPKRQAYMNPLVEVLGLRFANGILVAPSKQYLDDIIAARITEGALNASLYFSQLIRRGYTVITPSACAVEVVDTTKGFKISEVLATNPQGSWIEYETTDFLNDKSTIDPNIGEVEKSNSVMLYLSRSIKDKPEQRIFVIGDADCLSVKELSTSRAGLNGANFSMITEMFRSLSYDEYPINTDRIRPPDDDLYISQDAMIWVKIGFIWLIPLAIMAWSVVFLIKRKRR</sequence>
<dbReference type="RefSeq" id="WP_027199942.1">
    <property type="nucleotide sequence ID" value="NZ_CP069450.1"/>
</dbReference>